<organism evidence="9 10">
    <name type="scientific">Tritrichomonas musculus</name>
    <dbReference type="NCBI Taxonomy" id="1915356"/>
    <lineage>
        <taxon>Eukaryota</taxon>
        <taxon>Metamonada</taxon>
        <taxon>Parabasalia</taxon>
        <taxon>Tritrichomonadida</taxon>
        <taxon>Tritrichomonadidae</taxon>
        <taxon>Tritrichomonas</taxon>
    </lineage>
</organism>
<keyword evidence="1 5" id="KW-0479">Metal-binding</keyword>
<dbReference type="CDD" id="cd10719">
    <property type="entry name" value="DnaJ_zf"/>
    <property type="match status" value="1"/>
</dbReference>
<evidence type="ECO:0000313" key="10">
    <source>
        <dbReference type="Proteomes" id="UP001470230"/>
    </source>
</evidence>
<evidence type="ECO:0000313" key="9">
    <source>
        <dbReference type="EMBL" id="KAK8900018.1"/>
    </source>
</evidence>
<keyword evidence="2" id="KW-0677">Repeat</keyword>
<dbReference type="Pfam" id="PF00226">
    <property type="entry name" value="DnaJ"/>
    <property type="match status" value="1"/>
</dbReference>
<dbReference type="InterPro" id="IPR001305">
    <property type="entry name" value="HSP_DnaJ_Cys-rich_dom"/>
</dbReference>
<evidence type="ECO:0000259" key="8">
    <source>
        <dbReference type="PROSITE" id="PS51188"/>
    </source>
</evidence>
<feature type="zinc finger region" description="CR-type" evidence="5">
    <location>
        <begin position="136"/>
        <end position="221"/>
    </location>
</feature>
<dbReference type="InterPro" id="IPR012724">
    <property type="entry name" value="DnaJ"/>
</dbReference>
<dbReference type="PROSITE" id="PS50076">
    <property type="entry name" value="DNAJ_2"/>
    <property type="match status" value="1"/>
</dbReference>
<dbReference type="PRINTS" id="PR00625">
    <property type="entry name" value="JDOMAIN"/>
</dbReference>
<evidence type="ECO:0000256" key="6">
    <source>
        <dbReference type="SAM" id="MobiDB-lite"/>
    </source>
</evidence>
<dbReference type="EMBL" id="JAPFFF010000001">
    <property type="protein sequence ID" value="KAK8900018.1"/>
    <property type="molecule type" value="Genomic_DNA"/>
</dbReference>
<feature type="compositionally biased region" description="Basic and acidic residues" evidence="6">
    <location>
        <begin position="425"/>
        <end position="442"/>
    </location>
</feature>
<name>A0ABR2LAG3_9EUKA</name>
<dbReference type="SUPFAM" id="SSF49493">
    <property type="entry name" value="HSP40/DnaJ peptide-binding domain"/>
    <property type="match status" value="2"/>
</dbReference>
<dbReference type="HAMAP" id="MF_01152">
    <property type="entry name" value="DnaJ"/>
    <property type="match status" value="1"/>
</dbReference>
<dbReference type="InterPro" id="IPR001623">
    <property type="entry name" value="DnaJ_domain"/>
</dbReference>
<gene>
    <name evidence="9" type="ORF">M9Y10_002341</name>
</gene>
<feature type="region of interest" description="Disordered" evidence="6">
    <location>
        <begin position="425"/>
        <end position="448"/>
    </location>
</feature>
<dbReference type="CDD" id="cd10747">
    <property type="entry name" value="DnaJ_C"/>
    <property type="match status" value="1"/>
</dbReference>
<evidence type="ECO:0000256" key="4">
    <source>
        <dbReference type="ARBA" id="ARBA00022833"/>
    </source>
</evidence>
<dbReference type="PROSITE" id="PS51188">
    <property type="entry name" value="ZF_CR"/>
    <property type="match status" value="1"/>
</dbReference>
<protein>
    <recommendedName>
        <fullName evidence="11">DnaJ domain containing protein</fullName>
    </recommendedName>
</protein>
<dbReference type="SMART" id="SM00271">
    <property type="entry name" value="DnaJ"/>
    <property type="match status" value="1"/>
</dbReference>
<dbReference type="SUPFAM" id="SSF46565">
    <property type="entry name" value="Chaperone J-domain"/>
    <property type="match status" value="1"/>
</dbReference>
<evidence type="ECO:0000256" key="2">
    <source>
        <dbReference type="ARBA" id="ARBA00022737"/>
    </source>
</evidence>
<comment type="caution">
    <text evidence="9">The sequence shown here is derived from an EMBL/GenBank/DDBJ whole genome shotgun (WGS) entry which is preliminary data.</text>
</comment>
<dbReference type="InterPro" id="IPR044713">
    <property type="entry name" value="DNJA1/2-like"/>
</dbReference>
<proteinExistence type="inferred from homology"/>
<feature type="domain" description="J" evidence="7">
    <location>
        <begin position="6"/>
        <end position="71"/>
    </location>
</feature>
<dbReference type="Proteomes" id="UP001470230">
    <property type="component" value="Unassembled WGS sequence"/>
</dbReference>
<feature type="domain" description="CR-type" evidence="8">
    <location>
        <begin position="136"/>
        <end position="221"/>
    </location>
</feature>
<sequence>MVVDTQLYDTLGVPPNASQQDIKQAFQRKARQLHPDKNKNDPNATANFQALNEAYEILKDPNKRREYDQFGLHGTRQNNGFGMDFFNSFMNSDPFEGFGFSFNRSNPFSNRAYRQYQKTDDITYTLKCSLEDLYNGSKKTLQLKRSRICDKCKGKGLKQGKSIQQCRNCNGTGQIFHKRQNGPNSVIMNVTTCSTCKGTGEFIRESDKCPKCQGQTVIDETAKIQVHITPGMENGEEIIFRGESNEQPNAEAGDFVVTIEEKPHRIFKRNFANLMIEKEITLSEALLGVKFPITHLDGRILVISSNNLIDQIKTKKAPKSKQTNLNAFTNKSFEVIQNRSVMMVQGEGMPYINDPYKKGDLFVYFKVKFPISNDMFSKEFCDSLKKTFPKSNDLENINLNDDDVYQVTLQDSNIEEFKNSKKTYKSERNEAYRSDSDSDNDKLGCTPM</sequence>
<dbReference type="InterPro" id="IPR002939">
    <property type="entry name" value="DnaJ_C"/>
</dbReference>
<dbReference type="SUPFAM" id="SSF57938">
    <property type="entry name" value="DnaJ/Hsp40 cysteine-rich domain"/>
    <property type="match status" value="1"/>
</dbReference>
<dbReference type="InterPro" id="IPR018253">
    <property type="entry name" value="DnaJ_domain_CS"/>
</dbReference>
<dbReference type="PANTHER" id="PTHR43888">
    <property type="entry name" value="DNAJ-LIKE-2, ISOFORM A-RELATED"/>
    <property type="match status" value="1"/>
</dbReference>
<evidence type="ECO:0000256" key="1">
    <source>
        <dbReference type="ARBA" id="ARBA00022723"/>
    </source>
</evidence>
<evidence type="ECO:0008006" key="11">
    <source>
        <dbReference type="Google" id="ProtNLM"/>
    </source>
</evidence>
<dbReference type="InterPro" id="IPR008971">
    <property type="entry name" value="HSP40/DnaJ_pept-bd"/>
</dbReference>
<accession>A0ABR2LAG3</accession>
<evidence type="ECO:0000256" key="3">
    <source>
        <dbReference type="ARBA" id="ARBA00022771"/>
    </source>
</evidence>
<dbReference type="Pfam" id="PF01556">
    <property type="entry name" value="DnaJ_C"/>
    <property type="match status" value="1"/>
</dbReference>
<dbReference type="CDD" id="cd06257">
    <property type="entry name" value="DnaJ"/>
    <property type="match status" value="1"/>
</dbReference>
<dbReference type="PROSITE" id="PS00636">
    <property type="entry name" value="DNAJ_1"/>
    <property type="match status" value="1"/>
</dbReference>
<dbReference type="Gene3D" id="1.10.287.110">
    <property type="entry name" value="DnaJ domain"/>
    <property type="match status" value="1"/>
</dbReference>
<keyword evidence="3 5" id="KW-0863">Zinc-finger</keyword>
<keyword evidence="10" id="KW-1185">Reference proteome</keyword>
<reference evidence="9 10" key="1">
    <citation type="submission" date="2024-04" db="EMBL/GenBank/DDBJ databases">
        <title>Tritrichomonas musculus Genome.</title>
        <authorList>
            <person name="Alves-Ferreira E."/>
            <person name="Grigg M."/>
            <person name="Lorenzi H."/>
            <person name="Galac M."/>
        </authorList>
    </citation>
    <scope>NUCLEOTIDE SEQUENCE [LARGE SCALE GENOMIC DNA]</scope>
    <source>
        <strain evidence="9 10">EAF2021</strain>
    </source>
</reference>
<dbReference type="Pfam" id="PF00684">
    <property type="entry name" value="DnaJ_CXXCXGXG"/>
    <property type="match status" value="1"/>
</dbReference>
<dbReference type="Gene3D" id="2.10.230.10">
    <property type="entry name" value="Heat shock protein DnaJ, cysteine-rich domain"/>
    <property type="match status" value="1"/>
</dbReference>
<evidence type="ECO:0000259" key="7">
    <source>
        <dbReference type="PROSITE" id="PS50076"/>
    </source>
</evidence>
<dbReference type="InterPro" id="IPR036410">
    <property type="entry name" value="HSP_DnaJ_Cys-rich_dom_sf"/>
</dbReference>
<dbReference type="InterPro" id="IPR036869">
    <property type="entry name" value="J_dom_sf"/>
</dbReference>
<keyword evidence="4 5" id="KW-0862">Zinc</keyword>
<evidence type="ECO:0000256" key="5">
    <source>
        <dbReference type="PROSITE-ProRule" id="PRU00546"/>
    </source>
</evidence>
<dbReference type="Gene3D" id="2.60.260.20">
    <property type="entry name" value="Urease metallochaperone UreE, N-terminal domain"/>
    <property type="match status" value="2"/>
</dbReference>